<dbReference type="Proteomes" id="UP000250266">
    <property type="component" value="Unassembled WGS sequence"/>
</dbReference>
<comment type="subcellular location">
    <subcellularLocation>
        <location evidence="1">Membrane</location>
        <topology evidence="1">Multi-pass membrane protein</topology>
    </subcellularLocation>
</comment>
<dbReference type="GO" id="GO:0005886">
    <property type="term" value="C:plasma membrane"/>
    <property type="evidence" value="ECO:0007669"/>
    <property type="project" value="TreeGrafter"/>
</dbReference>
<evidence type="ECO:0000256" key="1">
    <source>
        <dbReference type="ARBA" id="ARBA00004141"/>
    </source>
</evidence>
<feature type="transmembrane region" description="Helical" evidence="6">
    <location>
        <begin position="272"/>
        <end position="291"/>
    </location>
</feature>
<proteinExistence type="predicted"/>
<name>A0A8E2E9Z9_9PEZI</name>
<keyword evidence="3 6" id="KW-1133">Transmembrane helix</keyword>
<evidence type="ECO:0000256" key="5">
    <source>
        <dbReference type="SAM" id="MobiDB-lite"/>
    </source>
</evidence>
<dbReference type="EMBL" id="KV744980">
    <property type="protein sequence ID" value="OCK79959.1"/>
    <property type="molecule type" value="Genomic_DNA"/>
</dbReference>
<feature type="transmembrane region" description="Helical" evidence="6">
    <location>
        <begin position="181"/>
        <end position="205"/>
    </location>
</feature>
<dbReference type="InterPro" id="IPR007568">
    <property type="entry name" value="RTA1"/>
</dbReference>
<organism evidence="7 8">
    <name type="scientific">Lepidopterella palustris CBS 459.81</name>
    <dbReference type="NCBI Taxonomy" id="1314670"/>
    <lineage>
        <taxon>Eukaryota</taxon>
        <taxon>Fungi</taxon>
        <taxon>Dikarya</taxon>
        <taxon>Ascomycota</taxon>
        <taxon>Pezizomycotina</taxon>
        <taxon>Dothideomycetes</taxon>
        <taxon>Pleosporomycetidae</taxon>
        <taxon>Mytilinidiales</taxon>
        <taxon>Argynnaceae</taxon>
        <taxon>Lepidopterella</taxon>
    </lineage>
</organism>
<evidence type="ECO:0000256" key="4">
    <source>
        <dbReference type="ARBA" id="ARBA00023136"/>
    </source>
</evidence>
<sequence>MASLIFSLLTRDYKGDKNFRDHCTLDTCPLDLSYWNYLPSLAANGFFLAVFGLSTSLFLFQAVLSRRFLGFTIAMLSGCSLEVIGYVGRIMSYYNPFNENGFLMQIVCLTIAPAFLAAGIYLCLSRIVITFGPENSRIKPLSYPRIFIPCDFLSLMLQAAGGGIASAASHQNKSPNVGDNIMVAGLTVQVITLFIFMLLATDFAIRTIRRVRQLGKAEALDPTHAKLRASWAFKGFLFALSLATLCIFTRSVYRVAELSEGWNGHLIKTQRYFIGLEGAIVGLAVLLLNAFHPGLCFREGYQERKGFGFGRSKGKDEKADGDERPVVEQVGEI</sequence>
<keyword evidence="8" id="KW-1185">Reference proteome</keyword>
<evidence type="ECO:0000313" key="7">
    <source>
        <dbReference type="EMBL" id="OCK79959.1"/>
    </source>
</evidence>
<reference evidence="7 8" key="1">
    <citation type="journal article" date="2016" name="Nat. Commun.">
        <title>Ectomycorrhizal ecology is imprinted in the genome of the dominant symbiotic fungus Cenococcum geophilum.</title>
        <authorList>
            <consortium name="DOE Joint Genome Institute"/>
            <person name="Peter M."/>
            <person name="Kohler A."/>
            <person name="Ohm R.A."/>
            <person name="Kuo A."/>
            <person name="Krutzmann J."/>
            <person name="Morin E."/>
            <person name="Arend M."/>
            <person name="Barry K.W."/>
            <person name="Binder M."/>
            <person name="Choi C."/>
            <person name="Clum A."/>
            <person name="Copeland A."/>
            <person name="Grisel N."/>
            <person name="Haridas S."/>
            <person name="Kipfer T."/>
            <person name="LaButti K."/>
            <person name="Lindquist E."/>
            <person name="Lipzen A."/>
            <person name="Maire R."/>
            <person name="Meier B."/>
            <person name="Mihaltcheva S."/>
            <person name="Molinier V."/>
            <person name="Murat C."/>
            <person name="Poggeler S."/>
            <person name="Quandt C.A."/>
            <person name="Sperisen C."/>
            <person name="Tritt A."/>
            <person name="Tisserant E."/>
            <person name="Crous P.W."/>
            <person name="Henrissat B."/>
            <person name="Nehls U."/>
            <person name="Egli S."/>
            <person name="Spatafora J.W."/>
            <person name="Grigoriev I.V."/>
            <person name="Martin F.M."/>
        </authorList>
    </citation>
    <scope>NUCLEOTIDE SEQUENCE [LARGE SCALE GENOMIC DNA]</scope>
    <source>
        <strain evidence="7 8">CBS 459.81</strain>
    </source>
</reference>
<dbReference type="AlphaFoldDB" id="A0A8E2E9Z9"/>
<keyword evidence="2 6" id="KW-0812">Transmembrane</keyword>
<evidence type="ECO:0000256" key="6">
    <source>
        <dbReference type="SAM" id="Phobius"/>
    </source>
</evidence>
<feature type="compositionally biased region" description="Basic and acidic residues" evidence="5">
    <location>
        <begin position="313"/>
        <end position="326"/>
    </location>
</feature>
<feature type="transmembrane region" description="Helical" evidence="6">
    <location>
        <begin position="68"/>
        <end position="90"/>
    </location>
</feature>
<feature type="transmembrane region" description="Helical" evidence="6">
    <location>
        <begin position="41"/>
        <end position="61"/>
    </location>
</feature>
<feature type="transmembrane region" description="Helical" evidence="6">
    <location>
        <begin position="102"/>
        <end position="125"/>
    </location>
</feature>
<evidence type="ECO:0000313" key="8">
    <source>
        <dbReference type="Proteomes" id="UP000250266"/>
    </source>
</evidence>
<evidence type="ECO:0000256" key="2">
    <source>
        <dbReference type="ARBA" id="ARBA00022692"/>
    </source>
</evidence>
<protein>
    <submittedName>
        <fullName evidence="7">Putative sphingoid long-chain base transporter RSB1</fullName>
    </submittedName>
</protein>
<accession>A0A8E2E9Z9</accession>
<dbReference type="PANTHER" id="PTHR31465">
    <property type="entry name" value="PROTEIN RTA1-RELATED"/>
    <property type="match status" value="1"/>
</dbReference>
<feature type="transmembrane region" description="Helical" evidence="6">
    <location>
        <begin position="146"/>
        <end position="169"/>
    </location>
</feature>
<feature type="region of interest" description="Disordered" evidence="5">
    <location>
        <begin position="310"/>
        <end position="333"/>
    </location>
</feature>
<dbReference type="PANTHER" id="PTHR31465:SF7">
    <property type="entry name" value="SPHINGOID LONG-CHAIN BASE TRANSPORTER RSB1"/>
    <property type="match status" value="1"/>
</dbReference>
<gene>
    <name evidence="7" type="ORF">K432DRAFT_443500</name>
</gene>
<keyword evidence="4 6" id="KW-0472">Membrane</keyword>
<dbReference type="OrthoDB" id="1844152at2759"/>
<dbReference type="GO" id="GO:0000324">
    <property type="term" value="C:fungal-type vacuole"/>
    <property type="evidence" value="ECO:0007669"/>
    <property type="project" value="TreeGrafter"/>
</dbReference>
<dbReference type="Pfam" id="PF04479">
    <property type="entry name" value="RTA1"/>
    <property type="match status" value="1"/>
</dbReference>
<evidence type="ECO:0000256" key="3">
    <source>
        <dbReference type="ARBA" id="ARBA00022989"/>
    </source>
</evidence>
<feature type="transmembrane region" description="Helical" evidence="6">
    <location>
        <begin position="231"/>
        <end position="252"/>
    </location>
</feature>